<proteinExistence type="predicted"/>
<feature type="compositionally biased region" description="Basic residues" evidence="1">
    <location>
        <begin position="39"/>
        <end position="49"/>
    </location>
</feature>
<protein>
    <submittedName>
        <fullName evidence="2">Uncharacterized protein</fullName>
    </submittedName>
</protein>
<reference evidence="2 3" key="1">
    <citation type="journal article" date="2019" name="Nat. Plants">
        <title>Genome sequencing of Musa balbisiana reveals subgenome evolution and function divergence in polyploid bananas.</title>
        <authorList>
            <person name="Yao X."/>
        </authorList>
    </citation>
    <scope>NUCLEOTIDE SEQUENCE [LARGE SCALE GENOMIC DNA]</scope>
    <source>
        <strain evidence="3">cv. DH-PKW</strain>
        <tissue evidence="2">Leaves</tissue>
    </source>
</reference>
<evidence type="ECO:0000256" key="1">
    <source>
        <dbReference type="SAM" id="MobiDB-lite"/>
    </source>
</evidence>
<dbReference type="EMBL" id="PYDT01000008">
    <property type="protein sequence ID" value="THU54273.1"/>
    <property type="molecule type" value="Genomic_DNA"/>
</dbReference>
<keyword evidence="3" id="KW-1185">Reference proteome</keyword>
<accession>A0A4S8IZA6</accession>
<feature type="region of interest" description="Disordered" evidence="1">
    <location>
        <begin position="1"/>
        <end position="115"/>
    </location>
</feature>
<sequence>MCMGMKKGLTKPDMEAAQQLVQLSSGEDEDSEEVEHAGGKKKKKNKNKKDKGGRSQVVRKEEEDEEERSHESWPRKRQRFRSLVEIYKVTKPMSSSCHGDADKDKSSRGKGGVRS</sequence>
<name>A0A4S8IZA6_MUSBA</name>
<dbReference type="Proteomes" id="UP000317650">
    <property type="component" value="Chromosome 10"/>
</dbReference>
<evidence type="ECO:0000313" key="2">
    <source>
        <dbReference type="EMBL" id="THU54273.1"/>
    </source>
</evidence>
<dbReference type="AlphaFoldDB" id="A0A4S8IZA6"/>
<organism evidence="2 3">
    <name type="scientific">Musa balbisiana</name>
    <name type="common">Banana</name>
    <dbReference type="NCBI Taxonomy" id="52838"/>
    <lineage>
        <taxon>Eukaryota</taxon>
        <taxon>Viridiplantae</taxon>
        <taxon>Streptophyta</taxon>
        <taxon>Embryophyta</taxon>
        <taxon>Tracheophyta</taxon>
        <taxon>Spermatophyta</taxon>
        <taxon>Magnoliopsida</taxon>
        <taxon>Liliopsida</taxon>
        <taxon>Zingiberales</taxon>
        <taxon>Musaceae</taxon>
        <taxon>Musa</taxon>
    </lineage>
</organism>
<gene>
    <name evidence="2" type="ORF">C4D60_Mb10t23300</name>
</gene>
<evidence type="ECO:0000313" key="3">
    <source>
        <dbReference type="Proteomes" id="UP000317650"/>
    </source>
</evidence>
<comment type="caution">
    <text evidence="2">The sequence shown here is derived from an EMBL/GenBank/DDBJ whole genome shotgun (WGS) entry which is preliminary data.</text>
</comment>
<dbReference type="PANTHER" id="PTHR35167">
    <property type="entry name" value="OS05G0216466 PROTEIN"/>
    <property type="match status" value="1"/>
</dbReference>
<dbReference type="PANTHER" id="PTHR35167:SF3">
    <property type="entry name" value="OS05G0216466 PROTEIN"/>
    <property type="match status" value="1"/>
</dbReference>
<feature type="compositionally biased region" description="Basic and acidic residues" evidence="1">
    <location>
        <begin position="50"/>
        <end position="74"/>
    </location>
</feature>